<sequence>MTSPVTVRSILCEGPWVWNDGASEVTFHENGTGKLFCSTEYTCWIFADIDWKPHNPACLDQVIDLGNNRQQPTILEKLTIEMTLTKRRPPDIWWKGKVNEDWLNEEAFRAKTYRISLEHGRFRNQFDVKHNILDGSLYALRIVFDPSPFPPDEEWNDESYGPHAMRLWECTEFNARRYLNERLNLWEKLMAWCNDWMR</sequence>
<dbReference type="VEuPathDB" id="FungiDB:ASPNIDRAFT2_1224329"/>
<dbReference type="EMBL" id="BCMY01000018">
    <property type="protein sequence ID" value="GAQ45764.1"/>
    <property type="molecule type" value="Genomic_DNA"/>
</dbReference>
<organism evidence="1 2">
    <name type="scientific">Aspergillus niger</name>
    <dbReference type="NCBI Taxonomy" id="5061"/>
    <lineage>
        <taxon>Eukaryota</taxon>
        <taxon>Fungi</taxon>
        <taxon>Dikarya</taxon>
        <taxon>Ascomycota</taxon>
        <taxon>Pezizomycotina</taxon>
        <taxon>Eurotiomycetes</taxon>
        <taxon>Eurotiomycetidae</taxon>
        <taxon>Eurotiales</taxon>
        <taxon>Aspergillaceae</taxon>
        <taxon>Aspergillus</taxon>
        <taxon>Aspergillus subgen. Circumdati</taxon>
    </lineage>
</organism>
<reference evidence="2" key="1">
    <citation type="journal article" date="2016" name="Genome Announc.">
        <title>Draft genome sequence of Aspergillus niger strain An76.</title>
        <authorList>
            <person name="Gong W."/>
            <person name="Cheng Z."/>
            <person name="Zhang H."/>
            <person name="Liu L."/>
            <person name="Gao P."/>
            <person name="Wang L."/>
        </authorList>
    </citation>
    <scope>NUCLEOTIDE SEQUENCE [LARGE SCALE GENOMIC DNA]</scope>
    <source>
        <strain evidence="2">An76</strain>
    </source>
</reference>
<dbReference type="VEuPathDB" id="FungiDB:ATCC64974_91710"/>
<dbReference type="AlphaFoldDB" id="A0A100IR04"/>
<name>A0A100IR04_ASPNG</name>
<gene>
    <name evidence="1" type="ORF">ABL_08425</name>
</gene>
<evidence type="ECO:0000313" key="1">
    <source>
        <dbReference type="EMBL" id="GAQ45764.1"/>
    </source>
</evidence>
<dbReference type="OMA" id="WQERERW"/>
<evidence type="ECO:0000313" key="2">
    <source>
        <dbReference type="Proteomes" id="UP000068243"/>
    </source>
</evidence>
<proteinExistence type="predicted"/>
<comment type="caution">
    <text evidence="1">The sequence shown here is derived from an EMBL/GenBank/DDBJ whole genome shotgun (WGS) entry which is preliminary data.</text>
</comment>
<protein>
    <submittedName>
        <fullName evidence="1">Uncharacterized protein</fullName>
    </submittedName>
</protein>
<accession>A0A100IR04</accession>
<dbReference type="Proteomes" id="UP000068243">
    <property type="component" value="Unassembled WGS sequence"/>
</dbReference>
<dbReference type="VEuPathDB" id="FungiDB:M747DRAFT_289620"/>
<dbReference type="OrthoDB" id="2935237at2759"/>
<dbReference type="VEuPathDB" id="FungiDB:An09g00210"/>